<sequence>MKYLIVNADDFGLSTEINSAVLLAHQKGILTSASLMINEKAAKEAVSIAKDNPRLAVGIHLSLVHG</sequence>
<evidence type="ECO:0000256" key="5">
    <source>
        <dbReference type="ARBA" id="ARBA00023277"/>
    </source>
</evidence>
<accession>A0A7C1AW74</accession>
<evidence type="ECO:0000256" key="2">
    <source>
        <dbReference type="ARBA" id="ARBA00022723"/>
    </source>
</evidence>
<evidence type="ECO:0000313" key="6">
    <source>
        <dbReference type="EMBL" id="HDL90218.1"/>
    </source>
</evidence>
<evidence type="ECO:0000256" key="4">
    <source>
        <dbReference type="ARBA" id="ARBA00022842"/>
    </source>
</evidence>
<proteinExistence type="predicted"/>
<comment type="caution">
    <text evidence="6">The sequence shown here is derived from an EMBL/GenBank/DDBJ whole genome shotgun (WGS) entry which is preliminary data.</text>
</comment>
<evidence type="ECO:0000256" key="1">
    <source>
        <dbReference type="ARBA" id="ARBA00001946"/>
    </source>
</evidence>
<dbReference type="EMBL" id="DQZW01000231">
    <property type="protein sequence ID" value="HDL90218.1"/>
    <property type="molecule type" value="Genomic_DNA"/>
</dbReference>
<organism evidence="6">
    <name type="scientific">Thermodesulforhabdus norvegica</name>
    <dbReference type="NCBI Taxonomy" id="39841"/>
    <lineage>
        <taxon>Bacteria</taxon>
        <taxon>Pseudomonadati</taxon>
        <taxon>Thermodesulfobacteriota</taxon>
        <taxon>Syntrophobacteria</taxon>
        <taxon>Syntrophobacterales</taxon>
        <taxon>Thermodesulforhabdaceae</taxon>
        <taxon>Thermodesulforhabdus</taxon>
    </lineage>
</organism>
<dbReference type="InterPro" id="IPR011330">
    <property type="entry name" value="Glyco_hydro/deAcase_b/a-brl"/>
</dbReference>
<dbReference type="Proteomes" id="UP000886355">
    <property type="component" value="Unassembled WGS sequence"/>
</dbReference>
<keyword evidence="4" id="KW-0460">Magnesium</keyword>
<dbReference type="PANTHER" id="PTHR31609">
    <property type="entry name" value="YDJC DEACETYLASE FAMILY MEMBER"/>
    <property type="match status" value="1"/>
</dbReference>
<gene>
    <name evidence="6" type="ORF">ENG14_04880</name>
</gene>
<feature type="non-terminal residue" evidence="6">
    <location>
        <position position="66"/>
    </location>
</feature>
<dbReference type="GO" id="GO:0046872">
    <property type="term" value="F:metal ion binding"/>
    <property type="evidence" value="ECO:0007669"/>
    <property type="project" value="UniProtKB-KW"/>
</dbReference>
<name>A0A7C1AW74_9BACT</name>
<dbReference type="GO" id="GO:0019213">
    <property type="term" value="F:deacetylase activity"/>
    <property type="evidence" value="ECO:0007669"/>
    <property type="project" value="TreeGrafter"/>
</dbReference>
<keyword evidence="2" id="KW-0479">Metal-binding</keyword>
<reference evidence="6" key="1">
    <citation type="journal article" date="2020" name="mSystems">
        <title>Genome- and Community-Level Interaction Insights into Carbon Utilization and Element Cycling Functions of Hydrothermarchaeota in Hydrothermal Sediment.</title>
        <authorList>
            <person name="Zhou Z."/>
            <person name="Liu Y."/>
            <person name="Xu W."/>
            <person name="Pan J."/>
            <person name="Luo Z.H."/>
            <person name="Li M."/>
        </authorList>
    </citation>
    <scope>NUCLEOTIDE SEQUENCE [LARGE SCALE GENOMIC DNA]</scope>
    <source>
        <strain evidence="6">HyVt-19</strain>
    </source>
</reference>
<protein>
    <submittedName>
        <fullName evidence="6">ChbG/HpnK family deacetylase</fullName>
    </submittedName>
</protein>
<dbReference type="Pfam" id="PF04794">
    <property type="entry name" value="YdjC"/>
    <property type="match status" value="1"/>
</dbReference>
<dbReference type="GO" id="GO:0005975">
    <property type="term" value="P:carbohydrate metabolic process"/>
    <property type="evidence" value="ECO:0007669"/>
    <property type="project" value="InterPro"/>
</dbReference>
<evidence type="ECO:0000256" key="3">
    <source>
        <dbReference type="ARBA" id="ARBA00022801"/>
    </source>
</evidence>
<dbReference type="GO" id="GO:0016787">
    <property type="term" value="F:hydrolase activity"/>
    <property type="evidence" value="ECO:0007669"/>
    <property type="project" value="UniProtKB-KW"/>
</dbReference>
<dbReference type="InterPro" id="IPR006879">
    <property type="entry name" value="YdjC-like"/>
</dbReference>
<dbReference type="PANTHER" id="PTHR31609:SF1">
    <property type="entry name" value="CARBOHYDRATE DEACETYLASE"/>
    <property type="match status" value="1"/>
</dbReference>
<dbReference type="SUPFAM" id="SSF88713">
    <property type="entry name" value="Glycoside hydrolase/deacetylase"/>
    <property type="match status" value="1"/>
</dbReference>
<keyword evidence="3" id="KW-0378">Hydrolase</keyword>
<keyword evidence="5" id="KW-0119">Carbohydrate metabolism</keyword>
<comment type="cofactor">
    <cofactor evidence="1">
        <name>Mg(2+)</name>
        <dbReference type="ChEBI" id="CHEBI:18420"/>
    </cofactor>
</comment>
<dbReference type="Gene3D" id="3.20.20.370">
    <property type="entry name" value="Glycoside hydrolase/deacetylase"/>
    <property type="match status" value="1"/>
</dbReference>
<dbReference type="AlphaFoldDB" id="A0A7C1AW74"/>